<proteinExistence type="predicted"/>
<feature type="region of interest" description="Disordered" evidence="1">
    <location>
        <begin position="570"/>
        <end position="592"/>
    </location>
</feature>
<feature type="compositionally biased region" description="Pro residues" evidence="1">
    <location>
        <begin position="254"/>
        <end position="266"/>
    </location>
</feature>
<feature type="compositionally biased region" description="Acidic residues" evidence="1">
    <location>
        <begin position="1108"/>
        <end position="1120"/>
    </location>
</feature>
<feature type="compositionally biased region" description="Acidic residues" evidence="1">
    <location>
        <begin position="822"/>
        <end position="841"/>
    </location>
</feature>
<feature type="region of interest" description="Disordered" evidence="1">
    <location>
        <begin position="3306"/>
        <end position="3325"/>
    </location>
</feature>
<feature type="region of interest" description="Disordered" evidence="1">
    <location>
        <begin position="935"/>
        <end position="1213"/>
    </location>
</feature>
<feature type="compositionally biased region" description="Low complexity" evidence="1">
    <location>
        <begin position="2115"/>
        <end position="2127"/>
    </location>
</feature>
<feature type="region of interest" description="Disordered" evidence="1">
    <location>
        <begin position="1980"/>
        <end position="2004"/>
    </location>
</feature>
<comment type="caution">
    <text evidence="2">The sequence shown here is derived from an EMBL/GenBank/DDBJ whole genome shotgun (WGS) entry which is preliminary data.</text>
</comment>
<feature type="compositionally biased region" description="Polar residues" evidence="1">
    <location>
        <begin position="3365"/>
        <end position="3375"/>
    </location>
</feature>
<feature type="compositionally biased region" description="Polar residues" evidence="1">
    <location>
        <begin position="3121"/>
        <end position="3165"/>
    </location>
</feature>
<feature type="compositionally biased region" description="Acidic residues" evidence="1">
    <location>
        <begin position="1406"/>
        <end position="1416"/>
    </location>
</feature>
<feature type="compositionally biased region" description="Acidic residues" evidence="1">
    <location>
        <begin position="1000"/>
        <end position="1013"/>
    </location>
</feature>
<feature type="compositionally biased region" description="Polar residues" evidence="1">
    <location>
        <begin position="2801"/>
        <end position="2824"/>
    </location>
</feature>
<feature type="region of interest" description="Disordered" evidence="1">
    <location>
        <begin position="248"/>
        <end position="447"/>
    </location>
</feature>
<sequence length="3498" mass="393303">MGPARRSPSLIEYVWPCGHHENVLVEKAPGISFVRGQFSLPIAKSPEEFTEEERKGVPGRRKCCRCWASSSLFKPLEACGECDHAFADCSNCMIVNSSGSREIATSDKRVIGEFDQTPEAWRCGECETINAFDDDGAFNGFLAPKVANYAEATACKKCHAPFMEETWVISPFSIYLGTWNGTKVAEGGPWHWNLEWHRGHTGQDHKKDECYGPRKTGRRRRENPCINKNFTIEPRKEDKVVPVSAVVAGTPESSTPPTPSSQPKPEQPPEEILAGDDQPPASPQLEVEGDEPLDSPGFTIGDYGDDGIPEDYPVYQERHLSNPYDDQTTADLGSYYNPPPTVPYGEDEEDGQTLDDYYHENPPLEDEPDFEPEKHDGQPRFEFVVSGPQSDQAESEVAAPEEVDVTPPTDEVTSEQLVSDNGQPDEVQDPILDSDQELDTSDEPIPKEIDIEADDVNLGDKLQASAETELFVDGQSTVDDDSLSLQDQKPEVDESAAVEDNFDQVEALDVEQQVFDDEDSESDLANEVDQDEKLMAKSYDVSQPQSPFADDAVYDEEVEADIDRALYSPAYAQPEPLDGSEEILPAESGPVYEDDMDAQSLVEEGETEKLADVEALPKDQANDPIEGELAQEQVSDFDPYDQPSQDGGFEDINQGGVISDNYEEVESGSTDTDSFDIKGECFIGSDDEAAVEGETYQDDKGTPENDFPGDDLSADLPQNDLTQDDNANYNCSQSQAAPISDNAFPEDTLEAQEPALNEEALPEQRKSFDDELIGDAEFSYEDATDGEQLSQQDADVFTPSASDDEETSPEAQEEDCRSDNYPTDEDQPQYEADENLPVEDDQYLKEHANEFFEADRSQGDDLMEGEFTPEDMTPAESPVKDEFPADAAASYSEGVVEDDNTQYQDEAPLEDQDVPADEDTPVDEKGYLFEEVMGEEDAYSETEPAAKDHYRPEDQKFEESSFAIEEDTPKHDEDLPAQEDDYEPGGEDFVEGERSLPEGVLEEGESLYDDASADYDKEAPLGAHEEDVKYDEATSIQGENFVADEAQYDDESPEDNQYDEETPVEDEEYPGEKAHYDNKALDKDQEYRSENEYGQFDEEALVEGGEYAGEDEAQNDDEPAFEYGEYTPENDEFVGGERSFDDEVFEGDDVPVDDKVFGEGHATNDGDEQPINEDAVEEEPLEEEPHDEEVLEEATVEEEIQPKEPPMSEEELRELEEAFDADFLNTVSGDLGALEIPSAEDHITFEKLHNQADTEPEEDGELDLETEEVLEGEDGFGSQEELEGQEEFEGQDDGELESHDDFGGWGELEGEENLDEQQFEDDGERSLDIEDGQEYPEDQEGPDVQDEFDGQEDLDQQDDLDNQDEFQDQDELQNDQPFDDGGKRGLDLEEGQEDFEGQEEYNGQQEFDEEQDFEGQEEFKDPDAVDEEEGERDLDLEAEEGQEILDEDQDPEASLDSEEYQEVEQALEDAEYAEEHQSSQVEPPYYDKFQDDFDEDDLDSEFFDEEDDEDLFTVYDDDEEKFIVEKNTYGVLDTPAAALYGPPGMTHDLDWDDDDDEELVYEGEYQEGQEEYAEEGEEEHVEGEEEEGEPLEEEEYLQEGEAEEEEYPEEEQPEEEFLDEEDGERSLDEDEVLEEEEEYAEENEEGEEEEFAEDEEEELPEEEYLEGEAEYADEEGFEGEEEEEVYDEEDGERRLDGDMEEGEFAEEEGEYMEGEEEGGYMEGEEEGEYMEGEEGEGEFDPEMEGDLEDCEHGLDEDFMDGEEEYAEEGEFDGEGEEFAVGEELGEEGEFGEEGGFDEEGEFGEESEFGEEGEFEDGERSLDEDFEAEGMEGDFDEEEFAEGEYQEDGELADGEGFDGELTDGEGAEGEYAEGDLPVEELGEGDYQEDFGEDGDRGLEGETGEPFDGELADDGFAQDEVIAEDYPEGEEFGREMGEEISEEYGEGEEYAEEMGGEFGEEGMEDMEFGEGDVQFEEELPFEEEAPMEEAEEELPFEEEAPMEEAYENDMTMDEGYMEEAAPMEEEYFDEEPPIDEFGATDDPTYDEPAQDEFYDEGGRAMEPMDAGFEDGYEALPADEPTYHEPGFDEPSGGFGDEYASPRLAGGDDRGFDGGSGDYQAEEPAYQEPEPQYEDAAESAYEPEPAYDAEPEPAYEPAYEPEPEPAYDPEPEPAYDPESEPAYEPEPESAYEPDSDRTFEAEPEPAYEPDPEAAYEPEPEPSYEPEPEPEVYEEAEFDQYEPGPEAEQPIEEQFVEQESEAFDEEPEAENAGEIDAQPDDGTFEDGFEVQEVIEEVYDDAVEEAYEEPVGEVYEEPIGEVDEEPYEEPVQKMYEEPAQEVYEDADQEIYEEPADIACAEPAEDVYEETAPEHMEEMSEEPAYDESSGEAYGEPPYDEPTYDEPAYKEPAYEEPAVDAYEEPATELTDEQSSDQYVEVVEDPVAETTAQEQTHDEPAEQYDEEYVEEQLQDAMYDKPSHQAFKEQVSVCSEQVTDGVAQDPTQEHCEDPGEEKYEEPVHDLYSGQGWGDDLTEDDAANNGEQQEHQEEFQPEPEDNPEPTPSYNGPVHDLSPPPSPPLEQPQLESEAREDESETIIVYSEEEVVYPMTQEIQQVLDEALNEEPHYPEDTDQPDPMDDQYSPPMTPTDNTYGHDEFPPSSNDYLKSPTVASNWGRQSQLLSPRPLTPPPEGTHQNTEYTSNPLLGWDASQHRPVTPPDEPQDHQILSPLTFQQSPLVGNRFAAAEQCHEEQYNSATEMHGDDQFYGNRHWAGGNTMPSPELSGLRPSSPEQEPLEDKGPYPAFLPRSTNSPVQQTTRGSAGLSTMMENSRSLKADPDAFSSELDSFDDNQRSSEPEFEIMNVGARSPDTYDPIEDSPFPRQMQPEYPEPAFEEYAAQQTSVSPVKVQSVEYQIPHDQASIEEYMQEEPAGPYDDYGYVQPEQIPQEDYKEQRPAYRDYTSPEVAVVQFERVVEQQQYQLSPPSPPPPSPPPPQSRPLSLFPRKIQPTKQQARSDNHALRSINQGAYQSNGPMQMNTVLEDNSENMATANVIGKQGAKTDTQRYRWLLSLMATATLGFGMESLEEQFQASRVEPSGWTFKGLFGTGKRKQSPGSMSGGSSPIANQMELPQSSSQQRPQYNDTSTSRGLNVIQNSSARTPSMAAQPSNQWNSPDDIVKEPESKKKGVFAWFGRRNKNAVDDVEAPRPTPQESYEIHSTNQALAVEPTRQRNNQGHPHNFQSPQMMASQQLPANDLEQAPRKPGFWARLFGKRSQPRNATPLASSCEVGPAGSAGINTQQPVKKKGFWARLFSRSKKKQPQTADDIEMGNMNAQDEQIPRVGRVKSGSPQLIQCPNRRTSAVGAIVWPNVRRQQTPQHWQQTIPEDDEAEFDELPKPRKKRGLFARSRGRKSENTNKNNKGKGKAVDKKIDGEWEDMEEQRHEMATLPPTQPKPARVKKYGAVVASSEGLAQQHVTGPKQKERGNARTGAAAANPRNWFWMDVYWK</sequence>
<feature type="compositionally biased region" description="Acidic residues" evidence="1">
    <location>
        <begin position="2583"/>
        <end position="2599"/>
    </location>
</feature>
<feature type="compositionally biased region" description="Basic residues" evidence="1">
    <location>
        <begin position="3389"/>
        <end position="3401"/>
    </location>
</feature>
<feature type="compositionally biased region" description="Acidic residues" evidence="1">
    <location>
        <begin position="1698"/>
        <end position="1749"/>
    </location>
</feature>
<feature type="compositionally biased region" description="Acidic residues" evidence="1">
    <location>
        <begin position="1785"/>
        <end position="1816"/>
    </location>
</feature>
<feature type="region of interest" description="Disordered" evidence="1">
    <location>
        <begin position="1785"/>
        <end position="1824"/>
    </location>
</feature>
<feature type="compositionally biased region" description="Acidic residues" evidence="1">
    <location>
        <begin position="2198"/>
        <end position="2236"/>
    </location>
</feature>
<feature type="region of interest" description="Disordered" evidence="1">
    <location>
        <begin position="1838"/>
        <end position="1950"/>
    </location>
</feature>
<name>A0AAN6VYJ6_9PEZI</name>
<feature type="region of interest" description="Disordered" evidence="1">
    <location>
        <begin position="3460"/>
        <end position="3482"/>
    </location>
</feature>
<feature type="compositionally biased region" description="Acidic residues" evidence="1">
    <location>
        <begin position="1308"/>
        <end position="1373"/>
    </location>
</feature>
<feature type="compositionally biased region" description="Acidic residues" evidence="1">
    <location>
        <begin position="770"/>
        <end position="785"/>
    </location>
</feature>
<feature type="compositionally biased region" description="Polar residues" evidence="1">
    <location>
        <begin position="2687"/>
        <end position="2697"/>
    </location>
</feature>
<feature type="compositionally biased region" description="Pro residues" evidence="1">
    <location>
        <begin position="2976"/>
        <end position="2989"/>
    </location>
</feature>
<feature type="compositionally biased region" description="Basic and acidic residues" evidence="1">
    <location>
        <begin position="607"/>
        <end position="621"/>
    </location>
</feature>
<feature type="compositionally biased region" description="Acidic residues" evidence="1">
    <location>
        <begin position="1424"/>
        <end position="1472"/>
    </location>
</feature>
<feature type="compositionally biased region" description="Acidic residues" evidence="1">
    <location>
        <begin position="2245"/>
        <end position="2283"/>
    </location>
</feature>
<feature type="compositionally biased region" description="Basic and acidic residues" evidence="1">
    <location>
        <begin position="842"/>
        <end position="859"/>
    </location>
</feature>
<dbReference type="Proteomes" id="UP001302321">
    <property type="component" value="Unassembled WGS sequence"/>
</dbReference>
<feature type="compositionally biased region" description="Acidic residues" evidence="1">
    <location>
        <begin position="426"/>
        <end position="442"/>
    </location>
</feature>
<feature type="compositionally biased region" description="Polar residues" evidence="1">
    <location>
        <begin position="2653"/>
        <end position="2675"/>
    </location>
</feature>
<feature type="region of interest" description="Disordered" evidence="1">
    <location>
        <begin position="1244"/>
        <end position="1495"/>
    </location>
</feature>
<feature type="region of interest" description="Disordered" evidence="1">
    <location>
        <begin position="2969"/>
        <end position="2994"/>
    </location>
</feature>
<feature type="region of interest" description="Disordered" evidence="1">
    <location>
        <begin position="3365"/>
        <end position="3422"/>
    </location>
</feature>
<feature type="compositionally biased region" description="Acidic residues" evidence="1">
    <location>
        <begin position="1165"/>
        <end position="1199"/>
    </location>
</feature>
<organism evidence="2 3">
    <name type="scientific">Triangularia setosa</name>
    <dbReference type="NCBI Taxonomy" id="2587417"/>
    <lineage>
        <taxon>Eukaryota</taxon>
        <taxon>Fungi</taxon>
        <taxon>Dikarya</taxon>
        <taxon>Ascomycota</taxon>
        <taxon>Pezizomycotina</taxon>
        <taxon>Sordariomycetes</taxon>
        <taxon>Sordariomycetidae</taxon>
        <taxon>Sordariales</taxon>
        <taxon>Podosporaceae</taxon>
        <taxon>Triangularia</taxon>
    </lineage>
</organism>
<feature type="region of interest" description="Disordered" evidence="1">
    <location>
        <begin position="2026"/>
        <end position="2283"/>
    </location>
</feature>
<feature type="compositionally biased region" description="Basic and acidic residues" evidence="1">
    <location>
        <begin position="1070"/>
        <end position="1091"/>
    </location>
</feature>
<feature type="compositionally biased region" description="Acidic residues" evidence="1">
    <location>
        <begin position="1550"/>
        <end position="1690"/>
    </location>
</feature>
<feature type="region of interest" description="Disordered" evidence="1">
    <location>
        <begin position="1541"/>
        <end position="1754"/>
    </location>
</feature>
<feature type="compositionally biased region" description="Acidic residues" evidence="1">
    <location>
        <begin position="907"/>
        <end position="921"/>
    </location>
</feature>
<dbReference type="EMBL" id="MU866463">
    <property type="protein sequence ID" value="KAK4172113.1"/>
    <property type="molecule type" value="Genomic_DNA"/>
</dbReference>
<feature type="region of interest" description="Disordered" evidence="1">
    <location>
        <begin position="2471"/>
        <end position="2719"/>
    </location>
</feature>
<feature type="region of interest" description="Disordered" evidence="1">
    <location>
        <begin position="2302"/>
        <end position="2324"/>
    </location>
</feature>
<keyword evidence="3" id="KW-1185">Reference proteome</keyword>
<protein>
    <submittedName>
        <fullName evidence="2">Uncharacterized protein</fullName>
    </submittedName>
</protein>
<feature type="region of interest" description="Disordered" evidence="1">
    <location>
        <begin position="3095"/>
        <end position="3171"/>
    </location>
</feature>
<reference evidence="2" key="1">
    <citation type="journal article" date="2023" name="Mol. Phylogenet. Evol.">
        <title>Genome-scale phylogeny and comparative genomics of the fungal order Sordariales.</title>
        <authorList>
            <person name="Hensen N."/>
            <person name="Bonometti L."/>
            <person name="Westerberg I."/>
            <person name="Brannstrom I.O."/>
            <person name="Guillou S."/>
            <person name="Cros-Aarteil S."/>
            <person name="Calhoun S."/>
            <person name="Haridas S."/>
            <person name="Kuo A."/>
            <person name="Mondo S."/>
            <person name="Pangilinan J."/>
            <person name="Riley R."/>
            <person name="LaButti K."/>
            <person name="Andreopoulos B."/>
            <person name="Lipzen A."/>
            <person name="Chen C."/>
            <person name="Yan M."/>
            <person name="Daum C."/>
            <person name="Ng V."/>
            <person name="Clum A."/>
            <person name="Steindorff A."/>
            <person name="Ohm R.A."/>
            <person name="Martin F."/>
            <person name="Silar P."/>
            <person name="Natvig D.O."/>
            <person name="Lalanne C."/>
            <person name="Gautier V."/>
            <person name="Ament-Velasquez S.L."/>
            <person name="Kruys A."/>
            <person name="Hutchinson M.I."/>
            <person name="Powell A.J."/>
            <person name="Barry K."/>
            <person name="Miller A.N."/>
            <person name="Grigoriev I.V."/>
            <person name="Debuchy R."/>
            <person name="Gladieux P."/>
            <person name="Hiltunen Thoren M."/>
            <person name="Johannesson H."/>
        </authorList>
    </citation>
    <scope>NUCLEOTIDE SEQUENCE</scope>
    <source>
        <strain evidence="2">CBS 892.96</strain>
    </source>
</reference>
<feature type="compositionally biased region" description="Low complexity" evidence="1">
    <location>
        <begin position="3105"/>
        <end position="3115"/>
    </location>
</feature>
<feature type="compositionally biased region" description="Acidic residues" evidence="1">
    <location>
        <begin position="1838"/>
        <end position="1891"/>
    </location>
</feature>
<feature type="compositionally biased region" description="Acidic residues" evidence="1">
    <location>
        <begin position="1254"/>
        <end position="1295"/>
    </location>
</feature>
<feature type="region of interest" description="Disordered" evidence="1">
    <location>
        <begin position="2356"/>
        <end position="2411"/>
    </location>
</feature>
<feature type="compositionally biased region" description="Acidic residues" evidence="1">
    <location>
        <begin position="802"/>
        <end position="813"/>
    </location>
</feature>
<feature type="region of interest" description="Disordered" evidence="1">
    <location>
        <begin position="200"/>
        <end position="227"/>
    </location>
</feature>
<feature type="region of interest" description="Disordered" evidence="1">
    <location>
        <begin position="2754"/>
        <end position="2880"/>
    </location>
</feature>
<feature type="compositionally biased region" description="Acidic residues" evidence="1">
    <location>
        <begin position="1900"/>
        <end position="1928"/>
    </location>
</feature>
<feature type="compositionally biased region" description="Basic and acidic residues" evidence="1">
    <location>
        <begin position="200"/>
        <end position="212"/>
    </location>
</feature>
<feature type="compositionally biased region" description="Acidic residues" evidence="1">
    <location>
        <begin position="1936"/>
        <end position="1950"/>
    </location>
</feature>
<feature type="compositionally biased region" description="Acidic residues" evidence="1">
    <location>
        <begin position="2041"/>
        <end position="2053"/>
    </location>
</feature>
<accession>A0AAN6VYJ6</accession>
<feature type="compositionally biased region" description="Basic and acidic residues" evidence="1">
    <location>
        <begin position="2498"/>
        <end position="2515"/>
    </location>
</feature>
<feature type="compositionally biased region" description="Acidic residues" evidence="1">
    <location>
        <begin position="1128"/>
        <end position="1151"/>
    </location>
</feature>
<feature type="compositionally biased region" description="Acidic residues" evidence="1">
    <location>
        <begin position="2142"/>
        <end position="2190"/>
    </location>
</feature>
<feature type="compositionally biased region" description="Basic and acidic residues" evidence="1">
    <location>
        <begin position="944"/>
        <end position="959"/>
    </location>
</feature>
<evidence type="ECO:0000256" key="1">
    <source>
        <dbReference type="SAM" id="MobiDB-lite"/>
    </source>
</evidence>
<evidence type="ECO:0000313" key="3">
    <source>
        <dbReference type="Proteomes" id="UP001302321"/>
    </source>
</evidence>
<feature type="compositionally biased region" description="Acidic residues" evidence="1">
    <location>
        <begin position="2373"/>
        <end position="2383"/>
    </location>
</feature>
<gene>
    <name evidence="2" type="ORF">QBC36DRAFT_81137</name>
</gene>
<feature type="compositionally biased region" description="Acidic residues" evidence="1">
    <location>
        <begin position="1388"/>
        <end position="1399"/>
    </location>
</feature>
<evidence type="ECO:0000313" key="2">
    <source>
        <dbReference type="EMBL" id="KAK4172113.1"/>
    </source>
</evidence>
<reference evidence="2" key="2">
    <citation type="submission" date="2023-05" db="EMBL/GenBank/DDBJ databases">
        <authorList>
            <consortium name="Lawrence Berkeley National Laboratory"/>
            <person name="Steindorff A."/>
            <person name="Hensen N."/>
            <person name="Bonometti L."/>
            <person name="Westerberg I."/>
            <person name="Brannstrom I.O."/>
            <person name="Guillou S."/>
            <person name="Cros-Aarteil S."/>
            <person name="Calhoun S."/>
            <person name="Haridas S."/>
            <person name="Kuo A."/>
            <person name="Mondo S."/>
            <person name="Pangilinan J."/>
            <person name="Riley R."/>
            <person name="Labutti K."/>
            <person name="Andreopoulos B."/>
            <person name="Lipzen A."/>
            <person name="Chen C."/>
            <person name="Yanf M."/>
            <person name="Daum C."/>
            <person name="Ng V."/>
            <person name="Clum A."/>
            <person name="Ohm R."/>
            <person name="Martin F."/>
            <person name="Silar P."/>
            <person name="Natvig D."/>
            <person name="Lalanne C."/>
            <person name="Gautier V."/>
            <person name="Ament-Velasquez S.L."/>
            <person name="Kruys A."/>
            <person name="Hutchinson M.I."/>
            <person name="Powell A.J."/>
            <person name="Barry K."/>
            <person name="Miller A.N."/>
            <person name="Grigoriev I.V."/>
            <person name="Debuchy R."/>
            <person name="Gladieux P."/>
            <person name="Thoren M.H."/>
            <person name="Johannesson H."/>
        </authorList>
    </citation>
    <scope>NUCLEOTIDE SEQUENCE</scope>
    <source>
        <strain evidence="2">CBS 892.96</strain>
    </source>
</reference>
<feature type="region of interest" description="Disordered" evidence="1">
    <location>
        <begin position="604"/>
        <end position="922"/>
    </location>
</feature>
<feature type="compositionally biased region" description="Acidic residues" evidence="1">
    <location>
        <begin position="2302"/>
        <end position="2323"/>
    </location>
</feature>
<feature type="compositionally biased region" description="Acidic residues" evidence="1">
    <location>
        <begin position="975"/>
        <end position="990"/>
    </location>
</feature>
<feature type="compositionally biased region" description="Basic and acidic residues" evidence="1">
    <location>
        <begin position="1014"/>
        <end position="1032"/>
    </location>
</feature>
<feature type="compositionally biased region" description="Polar residues" evidence="1">
    <location>
        <begin position="719"/>
        <end position="737"/>
    </location>
</feature>
<feature type="compositionally biased region" description="Basic and acidic residues" evidence="1">
    <location>
        <begin position="1152"/>
        <end position="1164"/>
    </location>
</feature>
<feature type="compositionally biased region" description="Acidic residues" evidence="1">
    <location>
        <begin position="1046"/>
        <end position="1069"/>
    </location>
</feature>